<keyword evidence="1" id="KW-1133">Transmembrane helix</keyword>
<evidence type="ECO:0000313" key="2">
    <source>
        <dbReference type="EMBL" id="AOS43633.1"/>
    </source>
</evidence>
<reference evidence="2 3" key="1">
    <citation type="submission" date="2016-06" db="EMBL/GenBank/DDBJ databases">
        <title>Three novel species with peptidoglycan cell walls form the new genus Lacunisphaera gen. nov. in the family Opitutaceae of the verrucomicrobial subdivision 4.</title>
        <authorList>
            <person name="Rast P."/>
            <person name="Gloeckner I."/>
            <person name="Jogler M."/>
            <person name="Boedeker C."/>
            <person name="Jeske O."/>
            <person name="Wiegand S."/>
            <person name="Reinhardt R."/>
            <person name="Schumann P."/>
            <person name="Rohde M."/>
            <person name="Spring S."/>
            <person name="Gloeckner F.O."/>
            <person name="Jogler C."/>
        </authorList>
    </citation>
    <scope>NUCLEOTIDE SEQUENCE [LARGE SCALE GENOMIC DNA]</scope>
    <source>
        <strain evidence="2 3">IG16b</strain>
    </source>
</reference>
<protein>
    <recommendedName>
        <fullName evidence="4">Poly-beta-1,6-N-acetyl-D-glucosamine biosynthesis protein PgaD</fullName>
    </recommendedName>
</protein>
<feature type="transmembrane region" description="Helical" evidence="1">
    <location>
        <begin position="21"/>
        <end position="41"/>
    </location>
</feature>
<organism evidence="2 3">
    <name type="scientific">Lacunisphaera limnophila</name>
    <dbReference type="NCBI Taxonomy" id="1838286"/>
    <lineage>
        <taxon>Bacteria</taxon>
        <taxon>Pseudomonadati</taxon>
        <taxon>Verrucomicrobiota</taxon>
        <taxon>Opitutia</taxon>
        <taxon>Opitutales</taxon>
        <taxon>Opitutaceae</taxon>
        <taxon>Lacunisphaera</taxon>
    </lineage>
</organism>
<keyword evidence="1" id="KW-0472">Membrane</keyword>
<evidence type="ECO:0000313" key="3">
    <source>
        <dbReference type="Proteomes" id="UP000095228"/>
    </source>
</evidence>
<dbReference type="STRING" id="1838286.Verru16b_00685"/>
<dbReference type="RefSeq" id="WP_069960963.1">
    <property type="nucleotide sequence ID" value="NZ_CP016094.1"/>
</dbReference>
<proteinExistence type="predicted"/>
<accession>A0A1D8ARV9</accession>
<keyword evidence="1" id="KW-0812">Transmembrane</keyword>
<dbReference type="Proteomes" id="UP000095228">
    <property type="component" value="Chromosome"/>
</dbReference>
<evidence type="ECO:0008006" key="4">
    <source>
        <dbReference type="Google" id="ProtNLM"/>
    </source>
</evidence>
<dbReference type="KEGG" id="obg:Verru16b_00685"/>
<feature type="transmembrane region" description="Helical" evidence="1">
    <location>
        <begin position="69"/>
        <end position="87"/>
    </location>
</feature>
<dbReference type="EMBL" id="CP016094">
    <property type="protein sequence ID" value="AOS43633.1"/>
    <property type="molecule type" value="Genomic_DNA"/>
</dbReference>
<keyword evidence="3" id="KW-1185">Reference proteome</keyword>
<dbReference type="GO" id="GO:0043709">
    <property type="term" value="P:cell adhesion involved in single-species biofilm formation"/>
    <property type="evidence" value="ECO:0007669"/>
    <property type="project" value="InterPro"/>
</dbReference>
<dbReference type="AlphaFoldDB" id="A0A1D8ARV9"/>
<name>A0A1D8ARV9_9BACT</name>
<evidence type="ECO:0000256" key="1">
    <source>
        <dbReference type="SAM" id="Phobius"/>
    </source>
</evidence>
<gene>
    <name evidence="2" type="ORF">Verru16b_00685</name>
</gene>
<sequence>MKSTGRPLILTAETERLPRRVLVRDTILTMLLWAGCGAMWLQLFPEIRDWFAARAREDLHYELPSVVQLLRQGLVFTAGLMVAYFFWSYRTWRGANRDLLRPLPAALDPQEEAAAYGLPPEQAGEIRAQASVTILTARDGRIESWSPGPRSTERS</sequence>